<comment type="subcellular location">
    <subcellularLocation>
        <location evidence="1">Cytoplasm</location>
    </subcellularLocation>
</comment>
<proteinExistence type="predicted"/>
<dbReference type="InterPro" id="IPR011006">
    <property type="entry name" value="CheY-like_superfamily"/>
</dbReference>
<keyword evidence="3 8" id="KW-0597">Phosphoprotein</keyword>
<reference evidence="11 12" key="1">
    <citation type="submission" date="2024-04" db="EMBL/GenBank/DDBJ databases">
        <title>draft genome sequnece of Paenibacillus filicis.</title>
        <authorList>
            <person name="Kim D.-U."/>
        </authorList>
    </citation>
    <scope>NUCLEOTIDE SEQUENCE [LARGE SCALE GENOMIC DNA]</scope>
    <source>
        <strain evidence="11 12">KACC14197</strain>
    </source>
</reference>
<protein>
    <submittedName>
        <fullName evidence="11">Response regulator</fullName>
    </submittedName>
</protein>
<keyword evidence="7" id="KW-0804">Transcription</keyword>
<dbReference type="InterPro" id="IPR020449">
    <property type="entry name" value="Tscrpt_reg_AraC-type_HTH"/>
</dbReference>
<dbReference type="SMART" id="SM00448">
    <property type="entry name" value="REC"/>
    <property type="match status" value="1"/>
</dbReference>
<dbReference type="SMART" id="SM00342">
    <property type="entry name" value="HTH_ARAC"/>
    <property type="match status" value="1"/>
</dbReference>
<dbReference type="InterPro" id="IPR001789">
    <property type="entry name" value="Sig_transdc_resp-reg_receiver"/>
</dbReference>
<evidence type="ECO:0000256" key="7">
    <source>
        <dbReference type="ARBA" id="ARBA00023163"/>
    </source>
</evidence>
<dbReference type="PROSITE" id="PS01124">
    <property type="entry name" value="HTH_ARAC_FAMILY_2"/>
    <property type="match status" value="1"/>
</dbReference>
<dbReference type="InterPro" id="IPR018060">
    <property type="entry name" value="HTH_AraC"/>
</dbReference>
<keyword evidence="12" id="KW-1185">Reference proteome</keyword>
<dbReference type="PANTHER" id="PTHR42713:SF3">
    <property type="entry name" value="TRANSCRIPTIONAL REGULATORY PROTEIN HPTR"/>
    <property type="match status" value="1"/>
</dbReference>
<dbReference type="EMBL" id="JBBPCC010000012">
    <property type="protein sequence ID" value="MEK8129949.1"/>
    <property type="molecule type" value="Genomic_DNA"/>
</dbReference>
<evidence type="ECO:0000259" key="9">
    <source>
        <dbReference type="PROSITE" id="PS01124"/>
    </source>
</evidence>
<dbReference type="Pfam" id="PF00072">
    <property type="entry name" value="Response_reg"/>
    <property type="match status" value="1"/>
</dbReference>
<dbReference type="SUPFAM" id="SSF52172">
    <property type="entry name" value="CheY-like"/>
    <property type="match status" value="1"/>
</dbReference>
<dbReference type="Gene3D" id="1.10.10.60">
    <property type="entry name" value="Homeodomain-like"/>
    <property type="match status" value="2"/>
</dbReference>
<dbReference type="InterPro" id="IPR018062">
    <property type="entry name" value="HTH_AraC-typ_CS"/>
</dbReference>
<dbReference type="Proteomes" id="UP001469365">
    <property type="component" value="Unassembled WGS sequence"/>
</dbReference>
<feature type="domain" description="Response regulatory" evidence="10">
    <location>
        <begin position="3"/>
        <end position="120"/>
    </location>
</feature>
<dbReference type="Pfam" id="PF12833">
    <property type="entry name" value="HTH_18"/>
    <property type="match status" value="1"/>
</dbReference>
<keyword evidence="6" id="KW-0238">DNA-binding</keyword>
<dbReference type="InterPro" id="IPR051552">
    <property type="entry name" value="HptR"/>
</dbReference>
<dbReference type="InterPro" id="IPR009057">
    <property type="entry name" value="Homeodomain-like_sf"/>
</dbReference>
<gene>
    <name evidence="11" type="ORF">WMW72_18765</name>
</gene>
<feature type="domain" description="HTH araC/xylS-type" evidence="9">
    <location>
        <begin position="300"/>
        <end position="398"/>
    </location>
</feature>
<dbReference type="Gene3D" id="3.40.50.2300">
    <property type="match status" value="1"/>
</dbReference>
<evidence type="ECO:0000259" key="10">
    <source>
        <dbReference type="PROSITE" id="PS50110"/>
    </source>
</evidence>
<sequence>MYKLVITDDEWLIREGLKHTIDWAAIGCEVVAEASNGEEALQAVRVHRPDILLTDIRMPGTSGLELAREAREEYPGLKIIFLTGFDDFAYAQQAIKLQASDFVLKPTDPDELVRIVSRICSQIGQERQAQDSAEEQHGIVREKLLQDLMLGIADSKAMLTVAQLLDPQRLERAGFRVAYSEQDGRPAEASHLERVTSLLQPVLYAGAVKLDSRRTAWLLADDDGQAAARLLEATGEERAEAATVFGLSLRHPSLATLREAYLEAESALRSKRPGASRTVWEYGDIAGWSGQELAGAGGFGPVEAYLRQKYAEDISLQELAARFHMSEAHFSRMFRKRTGHSYMEYVTGLRLEQAKRLLLQPQARIYEVSLAVGYQDARYFSQIFRKYTGETPTEYRRNHGDLD</sequence>
<name>A0ABU9DM57_9BACL</name>
<comment type="caution">
    <text evidence="11">The sequence shown here is derived from an EMBL/GenBank/DDBJ whole genome shotgun (WGS) entry which is preliminary data.</text>
</comment>
<evidence type="ECO:0000256" key="5">
    <source>
        <dbReference type="ARBA" id="ARBA00023015"/>
    </source>
</evidence>
<evidence type="ECO:0000256" key="6">
    <source>
        <dbReference type="ARBA" id="ARBA00023125"/>
    </source>
</evidence>
<evidence type="ECO:0000256" key="4">
    <source>
        <dbReference type="ARBA" id="ARBA00023012"/>
    </source>
</evidence>
<feature type="modified residue" description="4-aspartylphosphate" evidence="8">
    <location>
        <position position="55"/>
    </location>
</feature>
<dbReference type="PANTHER" id="PTHR42713">
    <property type="entry name" value="HISTIDINE KINASE-RELATED"/>
    <property type="match status" value="1"/>
</dbReference>
<dbReference type="RefSeq" id="WP_341417071.1">
    <property type="nucleotide sequence ID" value="NZ_JBBPCC010000012.1"/>
</dbReference>
<evidence type="ECO:0000256" key="2">
    <source>
        <dbReference type="ARBA" id="ARBA00022490"/>
    </source>
</evidence>
<dbReference type="CDD" id="cd17536">
    <property type="entry name" value="REC_YesN-like"/>
    <property type="match status" value="1"/>
</dbReference>
<keyword evidence="2" id="KW-0963">Cytoplasm</keyword>
<evidence type="ECO:0000313" key="11">
    <source>
        <dbReference type="EMBL" id="MEK8129949.1"/>
    </source>
</evidence>
<evidence type="ECO:0000256" key="1">
    <source>
        <dbReference type="ARBA" id="ARBA00004496"/>
    </source>
</evidence>
<evidence type="ECO:0000313" key="12">
    <source>
        <dbReference type="Proteomes" id="UP001469365"/>
    </source>
</evidence>
<dbReference type="SUPFAM" id="SSF46689">
    <property type="entry name" value="Homeodomain-like"/>
    <property type="match status" value="2"/>
</dbReference>
<keyword evidence="4" id="KW-0902">Two-component regulatory system</keyword>
<evidence type="ECO:0000256" key="3">
    <source>
        <dbReference type="ARBA" id="ARBA00022553"/>
    </source>
</evidence>
<accession>A0ABU9DM57</accession>
<evidence type="ECO:0000256" key="8">
    <source>
        <dbReference type="PROSITE-ProRule" id="PRU00169"/>
    </source>
</evidence>
<organism evidence="11 12">
    <name type="scientific">Paenibacillus filicis</name>
    <dbReference type="NCBI Taxonomy" id="669464"/>
    <lineage>
        <taxon>Bacteria</taxon>
        <taxon>Bacillati</taxon>
        <taxon>Bacillota</taxon>
        <taxon>Bacilli</taxon>
        <taxon>Bacillales</taxon>
        <taxon>Paenibacillaceae</taxon>
        <taxon>Paenibacillus</taxon>
    </lineage>
</organism>
<dbReference type="PROSITE" id="PS00041">
    <property type="entry name" value="HTH_ARAC_FAMILY_1"/>
    <property type="match status" value="1"/>
</dbReference>
<dbReference type="PRINTS" id="PR00032">
    <property type="entry name" value="HTHARAC"/>
</dbReference>
<keyword evidence="5" id="KW-0805">Transcription regulation</keyword>
<dbReference type="PROSITE" id="PS50110">
    <property type="entry name" value="RESPONSE_REGULATORY"/>
    <property type="match status" value="1"/>
</dbReference>